<gene>
    <name evidence="1" type="ORF">BJ138DRAFT_1011163</name>
</gene>
<name>A0ACB8A7S5_9AGAM</name>
<comment type="caution">
    <text evidence="1">The sequence shown here is derived from an EMBL/GenBank/DDBJ whole genome shotgun (WGS) entry which is preliminary data.</text>
</comment>
<reference evidence="1" key="1">
    <citation type="journal article" date="2021" name="New Phytol.">
        <title>Evolutionary innovations through gain and loss of genes in the ectomycorrhizal Boletales.</title>
        <authorList>
            <person name="Wu G."/>
            <person name="Miyauchi S."/>
            <person name="Morin E."/>
            <person name="Kuo A."/>
            <person name="Drula E."/>
            <person name="Varga T."/>
            <person name="Kohler A."/>
            <person name="Feng B."/>
            <person name="Cao Y."/>
            <person name="Lipzen A."/>
            <person name="Daum C."/>
            <person name="Hundley H."/>
            <person name="Pangilinan J."/>
            <person name="Johnson J."/>
            <person name="Barry K."/>
            <person name="LaButti K."/>
            <person name="Ng V."/>
            <person name="Ahrendt S."/>
            <person name="Min B."/>
            <person name="Choi I.G."/>
            <person name="Park H."/>
            <person name="Plett J.M."/>
            <person name="Magnuson J."/>
            <person name="Spatafora J.W."/>
            <person name="Nagy L.G."/>
            <person name="Henrissat B."/>
            <person name="Grigoriev I.V."/>
            <person name="Yang Z.L."/>
            <person name="Xu J."/>
            <person name="Martin F.M."/>
        </authorList>
    </citation>
    <scope>NUCLEOTIDE SEQUENCE</scope>
    <source>
        <strain evidence="1">ATCC 28755</strain>
    </source>
</reference>
<organism evidence="1 2">
    <name type="scientific">Hygrophoropsis aurantiaca</name>
    <dbReference type="NCBI Taxonomy" id="72124"/>
    <lineage>
        <taxon>Eukaryota</taxon>
        <taxon>Fungi</taxon>
        <taxon>Dikarya</taxon>
        <taxon>Basidiomycota</taxon>
        <taxon>Agaricomycotina</taxon>
        <taxon>Agaricomycetes</taxon>
        <taxon>Agaricomycetidae</taxon>
        <taxon>Boletales</taxon>
        <taxon>Coniophorineae</taxon>
        <taxon>Hygrophoropsidaceae</taxon>
        <taxon>Hygrophoropsis</taxon>
    </lineage>
</organism>
<sequence length="350" mass="37369">MSSQLALFLTEKSGSFSLGDAEVPNPGLGELLVRVQSIGLNPVDWKIQAEGLWVKDYPAILGHEVAGTVETIGEGVTQFVKGDRVFHQCTTGIEGGRKAAYQQFVIVPASIACKANSLTFDQGASLSVGIATASIPLYSQPQIGIGYEAPWNNGRGKYQGQPALILGGSSCVGQYAIQFAKLSGFSPIFTTANASLHKTRLLRLGATHVIDRGLSFSDVSQEISTITKAPISLVYDAISHDDTQNGGYEILAPGGHIVITLPPAIKRKEGDQKHIVPVTGNFHEPENMEFGAVICQHLTKLLSDEDIQANTVEIVPGGLNGIVDGLEKLKTNNRVSGKKLVVRPWDTTVL</sequence>
<dbReference type="EMBL" id="MU267769">
    <property type="protein sequence ID" value="KAH7909266.1"/>
    <property type="molecule type" value="Genomic_DNA"/>
</dbReference>
<proteinExistence type="predicted"/>
<evidence type="ECO:0000313" key="2">
    <source>
        <dbReference type="Proteomes" id="UP000790377"/>
    </source>
</evidence>
<evidence type="ECO:0000313" key="1">
    <source>
        <dbReference type="EMBL" id="KAH7909266.1"/>
    </source>
</evidence>
<keyword evidence="2" id="KW-1185">Reference proteome</keyword>
<protein>
    <submittedName>
        <fullName evidence="1">Chaperonin 10-like protein</fullName>
    </submittedName>
</protein>
<dbReference type="Proteomes" id="UP000790377">
    <property type="component" value="Unassembled WGS sequence"/>
</dbReference>
<accession>A0ACB8A7S5</accession>